<reference evidence="3 4" key="1">
    <citation type="journal article" date="2016" name="PLoS Pathog.">
        <title>Biosynthesis of antibiotic leucinostatins in bio-control fungus Purpureocillium lilacinum and their inhibition on phytophthora revealed by genome mining.</title>
        <authorList>
            <person name="Wang G."/>
            <person name="Liu Z."/>
            <person name="Lin R."/>
            <person name="Li E."/>
            <person name="Mao Z."/>
            <person name="Ling J."/>
            <person name="Yang Y."/>
            <person name="Yin W.B."/>
            <person name="Xie B."/>
        </authorList>
    </citation>
    <scope>NUCLEOTIDE SEQUENCE [LARGE SCALE GENOMIC DNA]</scope>
    <source>
        <strain evidence="3">170</strain>
    </source>
</reference>
<dbReference type="STRING" id="1380566.A0A179FF47"/>
<evidence type="ECO:0000256" key="1">
    <source>
        <dbReference type="ARBA" id="ARBA00007529"/>
    </source>
</evidence>
<gene>
    <name evidence="3" type="ORF">VFPPC_05534</name>
</gene>
<dbReference type="PANTHER" id="PTHR33442">
    <property type="entry name" value="TRANS-3-HYDROXY-L-PROLINE DEHYDRATASE"/>
    <property type="match status" value="1"/>
</dbReference>
<proteinExistence type="inferred from homology"/>
<dbReference type="Proteomes" id="UP000078397">
    <property type="component" value="Unassembled WGS sequence"/>
</dbReference>
<dbReference type="GeneID" id="28848708"/>
<dbReference type="PANTHER" id="PTHR33442:SF5">
    <property type="entry name" value="BIFUNCTIONAL TRANS-3-HYDROXY-L-PROLINE DEHYDRATASE_2-EPIMERASE"/>
    <property type="match status" value="1"/>
</dbReference>
<organism evidence="3 4">
    <name type="scientific">Pochonia chlamydosporia 170</name>
    <dbReference type="NCBI Taxonomy" id="1380566"/>
    <lineage>
        <taxon>Eukaryota</taxon>
        <taxon>Fungi</taxon>
        <taxon>Dikarya</taxon>
        <taxon>Ascomycota</taxon>
        <taxon>Pezizomycotina</taxon>
        <taxon>Sordariomycetes</taxon>
        <taxon>Hypocreomycetidae</taxon>
        <taxon>Hypocreales</taxon>
        <taxon>Clavicipitaceae</taxon>
        <taxon>Pochonia</taxon>
    </lineage>
</organism>
<comment type="caution">
    <text evidence="3">The sequence shown here is derived from an EMBL/GenBank/DDBJ whole genome shotgun (WGS) entry which is preliminary data.</text>
</comment>
<comment type="similarity">
    <text evidence="1">Belongs to the proline racemase family.</text>
</comment>
<dbReference type="GO" id="GO:0047580">
    <property type="term" value="F:4-hydroxyproline epimerase activity"/>
    <property type="evidence" value="ECO:0007669"/>
    <property type="project" value="TreeGrafter"/>
</dbReference>
<evidence type="ECO:0000256" key="2">
    <source>
        <dbReference type="PIRSR" id="PIRSR029792-1"/>
    </source>
</evidence>
<feature type="active site" description="Proton donor" evidence="2">
    <location>
        <position position="257"/>
    </location>
</feature>
<dbReference type="RefSeq" id="XP_018141539.1">
    <property type="nucleotide sequence ID" value="XM_018284714.1"/>
</dbReference>
<dbReference type="SUPFAM" id="SSF54506">
    <property type="entry name" value="Diaminopimelate epimerase-like"/>
    <property type="match status" value="1"/>
</dbReference>
<name>A0A179FF47_METCM</name>
<dbReference type="PIRSF" id="PIRSF029792">
    <property type="entry name" value="Pro_racemase"/>
    <property type="match status" value="1"/>
</dbReference>
<dbReference type="InterPro" id="IPR008794">
    <property type="entry name" value="Pro_racemase_fam"/>
</dbReference>
<dbReference type="SFLD" id="SFLDS00028">
    <property type="entry name" value="Proline_Racemase"/>
    <property type="match status" value="1"/>
</dbReference>
<dbReference type="OrthoDB" id="6409228at2759"/>
<dbReference type="KEGG" id="pchm:VFPPC_05534"/>
<dbReference type="AlphaFoldDB" id="A0A179FF47"/>
<accession>A0A179FF47</accession>
<dbReference type="EMBL" id="LSBJ02000005">
    <property type="protein sequence ID" value="OAQ64225.1"/>
    <property type="molecule type" value="Genomic_DNA"/>
</dbReference>
<sequence>MRSNPTISVVGCHAEGEVGDVIVGGVPDIPGKSMYEKLRNFQNHNDNLRHLLLNEPRGRASLNLNLLVPPCDPKADMGLIIMCNDSYAFMSGSNVICATTVLLETGMAPMTEPRTKLTLDTAAGLVNVTAQCEAGKCKSVAFDNIPAFVAALDMQVDVPGIGNVSVDVAWGGMWYGFVEAKSLGVAVSNKHCRKLIELGDRVTKAVRQHFTPVHPHNAEMAGVCTISITEPVTRESGCLKGKHAVIIPPSRLDRSPCGTGTSARMAILHARGQLGVGEKFKHGSIIGSEFTGIIQRTTKVGEFDAIIPNISGRGWITGYKQIVLDPTDPYPEGFRVGDQWPTGTESL</sequence>
<feature type="active site" description="Proton acceptor" evidence="2">
    <location>
        <position position="91"/>
    </location>
</feature>
<protein>
    <submittedName>
        <fullName evidence="3">Proline racemase</fullName>
    </submittedName>
</protein>
<dbReference type="FunFam" id="3.10.310.10:FF:000005">
    <property type="entry name" value="Proline racemase"/>
    <property type="match status" value="1"/>
</dbReference>
<dbReference type="Pfam" id="PF05544">
    <property type="entry name" value="Pro_racemase"/>
    <property type="match status" value="1"/>
</dbReference>
<dbReference type="Gene3D" id="3.10.310.10">
    <property type="entry name" value="Diaminopimelate Epimerase, Chain A, domain 1"/>
    <property type="match status" value="2"/>
</dbReference>
<evidence type="ECO:0000313" key="3">
    <source>
        <dbReference type="EMBL" id="OAQ64225.1"/>
    </source>
</evidence>
<keyword evidence="4" id="KW-1185">Reference proteome</keyword>
<evidence type="ECO:0000313" key="4">
    <source>
        <dbReference type="Proteomes" id="UP000078397"/>
    </source>
</evidence>